<keyword evidence="3 5" id="KW-1133">Transmembrane helix</keyword>
<feature type="transmembrane region" description="Helical" evidence="5">
    <location>
        <begin position="338"/>
        <end position="357"/>
    </location>
</feature>
<evidence type="ECO:0000256" key="4">
    <source>
        <dbReference type="ARBA" id="ARBA00023136"/>
    </source>
</evidence>
<feature type="transmembrane region" description="Helical" evidence="5">
    <location>
        <begin position="20"/>
        <end position="40"/>
    </location>
</feature>
<dbReference type="InterPro" id="IPR011701">
    <property type="entry name" value="MFS"/>
</dbReference>
<evidence type="ECO:0000313" key="6">
    <source>
        <dbReference type="EMBL" id="KYF70140.1"/>
    </source>
</evidence>
<feature type="transmembrane region" description="Helical" evidence="5">
    <location>
        <begin position="369"/>
        <end position="388"/>
    </location>
</feature>
<evidence type="ECO:0000313" key="7">
    <source>
        <dbReference type="Proteomes" id="UP000075260"/>
    </source>
</evidence>
<dbReference type="SUPFAM" id="SSF103473">
    <property type="entry name" value="MFS general substrate transporter"/>
    <property type="match status" value="1"/>
</dbReference>
<feature type="transmembrane region" description="Helical" evidence="5">
    <location>
        <begin position="247"/>
        <end position="269"/>
    </location>
</feature>
<dbReference type="Proteomes" id="UP000075260">
    <property type="component" value="Unassembled WGS sequence"/>
</dbReference>
<dbReference type="Pfam" id="PF07690">
    <property type="entry name" value="MFS_1"/>
    <property type="match status" value="1"/>
</dbReference>
<dbReference type="PANTHER" id="PTHR23514">
    <property type="entry name" value="BYPASS OF STOP CODON PROTEIN 6"/>
    <property type="match status" value="1"/>
</dbReference>
<feature type="transmembrane region" description="Helical" evidence="5">
    <location>
        <begin position="305"/>
        <end position="326"/>
    </location>
</feature>
<dbReference type="GO" id="GO:0022857">
    <property type="term" value="F:transmembrane transporter activity"/>
    <property type="evidence" value="ECO:0007669"/>
    <property type="project" value="InterPro"/>
</dbReference>
<dbReference type="CDD" id="cd17393">
    <property type="entry name" value="MFS_MosC_like"/>
    <property type="match status" value="1"/>
</dbReference>
<feature type="transmembrane region" description="Helical" evidence="5">
    <location>
        <begin position="143"/>
        <end position="162"/>
    </location>
</feature>
<organism evidence="6 7">
    <name type="scientific">Sorangium cellulosum</name>
    <name type="common">Polyangium cellulosum</name>
    <dbReference type="NCBI Taxonomy" id="56"/>
    <lineage>
        <taxon>Bacteria</taxon>
        <taxon>Pseudomonadati</taxon>
        <taxon>Myxococcota</taxon>
        <taxon>Polyangia</taxon>
        <taxon>Polyangiales</taxon>
        <taxon>Polyangiaceae</taxon>
        <taxon>Sorangium</taxon>
    </lineage>
</organism>
<dbReference type="InterPro" id="IPR036259">
    <property type="entry name" value="MFS_trans_sf"/>
</dbReference>
<dbReference type="AlphaFoldDB" id="A0A150QQA8"/>
<feature type="transmembrane region" description="Helical" evidence="5">
    <location>
        <begin position="215"/>
        <end position="235"/>
    </location>
</feature>
<feature type="transmembrane region" description="Helical" evidence="5">
    <location>
        <begin position="281"/>
        <end position="299"/>
    </location>
</feature>
<dbReference type="Gene3D" id="1.20.1250.20">
    <property type="entry name" value="MFS general substrate transporter like domains"/>
    <property type="match status" value="2"/>
</dbReference>
<keyword evidence="2 5" id="KW-0812">Transmembrane</keyword>
<feature type="transmembrane region" description="Helical" evidence="5">
    <location>
        <begin position="52"/>
        <end position="75"/>
    </location>
</feature>
<dbReference type="EMBL" id="JEMA01000420">
    <property type="protein sequence ID" value="KYF70140.1"/>
    <property type="molecule type" value="Genomic_DNA"/>
</dbReference>
<comment type="subcellular location">
    <subcellularLocation>
        <location evidence="1">Membrane</location>
        <topology evidence="1">Multi-pass membrane protein</topology>
    </subcellularLocation>
</comment>
<protein>
    <submittedName>
        <fullName evidence="6">MFS transporter permease</fullName>
    </submittedName>
</protein>
<gene>
    <name evidence="6" type="ORF">BE15_24130</name>
</gene>
<dbReference type="RefSeq" id="WP_061607834.1">
    <property type="nucleotide sequence ID" value="NZ_JEMA01000420.1"/>
</dbReference>
<name>A0A150QQA8_SORCE</name>
<dbReference type="PANTHER" id="PTHR23514:SF13">
    <property type="entry name" value="INNER MEMBRANE PROTEIN YBJJ"/>
    <property type="match status" value="1"/>
</dbReference>
<proteinExistence type="predicted"/>
<dbReference type="OrthoDB" id="9810941at2"/>
<feature type="transmembrane region" description="Helical" evidence="5">
    <location>
        <begin position="168"/>
        <end position="194"/>
    </location>
</feature>
<evidence type="ECO:0000256" key="1">
    <source>
        <dbReference type="ARBA" id="ARBA00004141"/>
    </source>
</evidence>
<dbReference type="GO" id="GO:0016020">
    <property type="term" value="C:membrane"/>
    <property type="evidence" value="ECO:0007669"/>
    <property type="project" value="UniProtKB-SubCell"/>
</dbReference>
<reference evidence="6 7" key="1">
    <citation type="submission" date="2014-02" db="EMBL/GenBank/DDBJ databases">
        <title>The small core and large imbalanced accessory genome model reveals a collaborative survival strategy of Sorangium cellulosum strains in nature.</title>
        <authorList>
            <person name="Han K."/>
            <person name="Peng R."/>
            <person name="Blom J."/>
            <person name="Li Y.-Z."/>
        </authorList>
    </citation>
    <scope>NUCLEOTIDE SEQUENCE [LARGE SCALE GENOMIC DNA]</scope>
    <source>
        <strain evidence="6 7">So0008-312</strain>
    </source>
</reference>
<keyword evidence="4 5" id="KW-0472">Membrane</keyword>
<evidence type="ECO:0000256" key="5">
    <source>
        <dbReference type="SAM" id="Phobius"/>
    </source>
</evidence>
<dbReference type="InterPro" id="IPR051788">
    <property type="entry name" value="MFS_Transporter"/>
</dbReference>
<evidence type="ECO:0000256" key="2">
    <source>
        <dbReference type="ARBA" id="ARBA00022692"/>
    </source>
</evidence>
<sequence>MHESSEEPSALSTARARRAVSIMFVANGIAFASWAARVPAVRERLGLRDGELGMALLGVAVGAILAFRAAGPLIACVGSRRVTRVSAMLLCAALPLPALAPSFAALVAALLLLGASNGLMDVAMNAQAVEVERRHGRPILASFHGMFSLGGLIGAALGALAADRAVSPAVHLLAVAAFLAVTVLDAGGALTADARPEPAVAAGAGASGGSPSTRLLLLGLIAFCSSVGEGAMANWSAVYLRDELHTTAAVAATGYAVFSLAMLVGRFSGDGLTQRFGAGRLVRAAALLVAGGLGAALVVNVPIALLLGFGCVGAGLSVVVPLVFRAGASAPDVAPGKALSTLATLSYGGFLVGPPLIGLLADRFTLRGGLAVVVALVLVIVALAPVVARGRAAGARASAAPPRAIGAHG</sequence>
<evidence type="ECO:0000256" key="3">
    <source>
        <dbReference type="ARBA" id="ARBA00022989"/>
    </source>
</evidence>
<accession>A0A150QQA8</accession>
<comment type="caution">
    <text evidence="6">The sequence shown here is derived from an EMBL/GenBank/DDBJ whole genome shotgun (WGS) entry which is preliminary data.</text>
</comment>
<feature type="transmembrane region" description="Helical" evidence="5">
    <location>
        <begin position="87"/>
        <end position="114"/>
    </location>
</feature>